<dbReference type="InterPro" id="IPR046947">
    <property type="entry name" value="LytR-like"/>
</dbReference>
<evidence type="ECO:0000259" key="2">
    <source>
        <dbReference type="PROSITE" id="PS50110"/>
    </source>
</evidence>
<dbReference type="PANTHER" id="PTHR37299">
    <property type="entry name" value="TRANSCRIPTIONAL REGULATOR-RELATED"/>
    <property type="match status" value="1"/>
</dbReference>
<feature type="domain" description="Response regulatory" evidence="2">
    <location>
        <begin position="5"/>
        <end position="115"/>
    </location>
</feature>
<evidence type="ECO:0000259" key="3">
    <source>
        <dbReference type="PROSITE" id="PS50930"/>
    </source>
</evidence>
<proteinExistence type="predicted"/>
<name>A0A5M5ZQR9_9BACT</name>
<protein>
    <submittedName>
        <fullName evidence="4">Response regulator transcription factor</fullName>
    </submittedName>
</protein>
<organism evidence="4 5">
    <name type="scientific">Phocaeicola dorei</name>
    <dbReference type="NCBI Taxonomy" id="357276"/>
    <lineage>
        <taxon>Bacteria</taxon>
        <taxon>Pseudomonadati</taxon>
        <taxon>Bacteroidota</taxon>
        <taxon>Bacteroidia</taxon>
        <taxon>Bacteroidales</taxon>
        <taxon>Bacteroidaceae</taxon>
        <taxon>Phocaeicola</taxon>
    </lineage>
</organism>
<dbReference type="SUPFAM" id="SSF52172">
    <property type="entry name" value="CheY-like"/>
    <property type="match status" value="1"/>
</dbReference>
<dbReference type="SMART" id="SM00850">
    <property type="entry name" value="LytTR"/>
    <property type="match status" value="1"/>
</dbReference>
<dbReference type="PANTHER" id="PTHR37299:SF1">
    <property type="entry name" value="STAGE 0 SPORULATION PROTEIN A HOMOLOG"/>
    <property type="match status" value="1"/>
</dbReference>
<evidence type="ECO:0000256" key="1">
    <source>
        <dbReference type="PROSITE-ProRule" id="PRU00169"/>
    </source>
</evidence>
<sequence>MRKIKCVAIDDEPIALLVIQQFCERRGDMEITTFCDPRIGLEEIMRTRPDLVFLDIEMNGLNGLDVAKALPSECTLIFTTAHAKYALDGFNLDAVDFLHKPIAYERFERAVEKAIPHIESLTESRQETIVVKQDYSSITVPVSDIFYIEAMENYSRIFRIDGENIISRLNIKALHEMLPKNEFLRIHRSFLIPINKVSRFSKQEIHLQGLERTIPIGRSYAKDIYEILSQKRRK</sequence>
<feature type="domain" description="HTH LytTR-type" evidence="3">
    <location>
        <begin position="129"/>
        <end position="230"/>
    </location>
</feature>
<feature type="modified residue" description="4-aspartylphosphate" evidence="1">
    <location>
        <position position="55"/>
    </location>
</feature>
<dbReference type="RefSeq" id="WP_149941224.1">
    <property type="nucleotide sequence ID" value="NZ_VVZB01000019.1"/>
</dbReference>
<evidence type="ECO:0000313" key="4">
    <source>
        <dbReference type="EMBL" id="KAA5379580.1"/>
    </source>
</evidence>
<comment type="caution">
    <text evidence="4">The sequence shown here is derived from an EMBL/GenBank/DDBJ whole genome shotgun (WGS) entry which is preliminary data.</text>
</comment>
<dbReference type="Pfam" id="PF04397">
    <property type="entry name" value="LytTR"/>
    <property type="match status" value="1"/>
</dbReference>
<accession>A0A5M5ZQR9</accession>
<dbReference type="AlphaFoldDB" id="A0A5M5ZQR9"/>
<dbReference type="SMART" id="SM00448">
    <property type="entry name" value="REC"/>
    <property type="match status" value="1"/>
</dbReference>
<dbReference type="Gene3D" id="2.40.50.1020">
    <property type="entry name" value="LytTr DNA-binding domain"/>
    <property type="match status" value="1"/>
</dbReference>
<dbReference type="InterPro" id="IPR011006">
    <property type="entry name" value="CheY-like_superfamily"/>
</dbReference>
<dbReference type="Pfam" id="PF00072">
    <property type="entry name" value="Response_reg"/>
    <property type="match status" value="1"/>
</dbReference>
<dbReference type="InterPro" id="IPR001789">
    <property type="entry name" value="Sig_transdc_resp-reg_receiver"/>
</dbReference>
<dbReference type="Proteomes" id="UP000347681">
    <property type="component" value="Unassembled WGS sequence"/>
</dbReference>
<dbReference type="Gene3D" id="3.40.50.2300">
    <property type="match status" value="1"/>
</dbReference>
<dbReference type="PROSITE" id="PS50930">
    <property type="entry name" value="HTH_LYTTR"/>
    <property type="match status" value="1"/>
</dbReference>
<dbReference type="PROSITE" id="PS50110">
    <property type="entry name" value="RESPONSE_REGULATORY"/>
    <property type="match status" value="1"/>
</dbReference>
<dbReference type="GO" id="GO:0000156">
    <property type="term" value="F:phosphorelay response regulator activity"/>
    <property type="evidence" value="ECO:0007669"/>
    <property type="project" value="InterPro"/>
</dbReference>
<dbReference type="GO" id="GO:0003677">
    <property type="term" value="F:DNA binding"/>
    <property type="evidence" value="ECO:0007669"/>
    <property type="project" value="InterPro"/>
</dbReference>
<evidence type="ECO:0000313" key="5">
    <source>
        <dbReference type="Proteomes" id="UP000347681"/>
    </source>
</evidence>
<reference evidence="4 5" key="1">
    <citation type="journal article" date="2019" name="Nat. Med.">
        <title>A library of human gut bacterial isolates paired with longitudinal multiomics data enables mechanistic microbiome research.</title>
        <authorList>
            <person name="Poyet M."/>
            <person name="Groussin M."/>
            <person name="Gibbons S.M."/>
            <person name="Avila-Pacheco J."/>
            <person name="Jiang X."/>
            <person name="Kearney S.M."/>
            <person name="Perrotta A.R."/>
            <person name="Berdy B."/>
            <person name="Zhao S."/>
            <person name="Lieberman T.D."/>
            <person name="Swanson P.K."/>
            <person name="Smith M."/>
            <person name="Roesemann S."/>
            <person name="Alexander J.E."/>
            <person name="Rich S.A."/>
            <person name="Livny J."/>
            <person name="Vlamakis H."/>
            <person name="Clish C."/>
            <person name="Bullock K."/>
            <person name="Deik A."/>
            <person name="Scott J."/>
            <person name="Pierce K.A."/>
            <person name="Xavier R.J."/>
            <person name="Alm E.J."/>
        </authorList>
    </citation>
    <scope>NUCLEOTIDE SEQUENCE [LARGE SCALE GENOMIC DNA]</scope>
    <source>
        <strain evidence="4 5">BIOML-A5</strain>
    </source>
</reference>
<gene>
    <name evidence="4" type="ORF">F2Y61_20535</name>
</gene>
<dbReference type="EMBL" id="VVZB01000019">
    <property type="protein sequence ID" value="KAA5379580.1"/>
    <property type="molecule type" value="Genomic_DNA"/>
</dbReference>
<dbReference type="InterPro" id="IPR007492">
    <property type="entry name" value="LytTR_DNA-bd_dom"/>
</dbReference>
<keyword evidence="1" id="KW-0597">Phosphoprotein</keyword>